<keyword evidence="3" id="KW-1185">Reference proteome</keyword>
<dbReference type="RefSeq" id="WP_170315897.1">
    <property type="nucleotide sequence ID" value="NZ_WHPN01000331.1"/>
</dbReference>
<evidence type="ECO:0000313" key="2">
    <source>
        <dbReference type="EMBL" id="KAF4407136.1"/>
    </source>
</evidence>
<protein>
    <submittedName>
        <fullName evidence="2">GNAT family N-acetyltransferase</fullName>
    </submittedName>
</protein>
<dbReference type="CDD" id="cd04301">
    <property type="entry name" value="NAT_SF"/>
    <property type="match status" value="1"/>
</dbReference>
<evidence type="ECO:0000313" key="3">
    <source>
        <dbReference type="Proteomes" id="UP000621266"/>
    </source>
</evidence>
<organism evidence="2 3">
    <name type="scientific">Streptomyces lycii</name>
    <dbReference type="NCBI Taxonomy" id="2654337"/>
    <lineage>
        <taxon>Bacteria</taxon>
        <taxon>Bacillati</taxon>
        <taxon>Actinomycetota</taxon>
        <taxon>Actinomycetes</taxon>
        <taxon>Kitasatosporales</taxon>
        <taxon>Streptomycetaceae</taxon>
        <taxon>Streptomyces</taxon>
    </lineage>
</organism>
<dbReference type="InterPro" id="IPR000182">
    <property type="entry name" value="GNAT_dom"/>
</dbReference>
<dbReference type="Proteomes" id="UP000621266">
    <property type="component" value="Unassembled WGS sequence"/>
</dbReference>
<reference evidence="2 3" key="1">
    <citation type="submission" date="2019-10" db="EMBL/GenBank/DDBJ databases">
        <title>Streptomyces tenebrisbrunneis sp.nov., an endogenous actinomycete isolated from of Lycium ruthenicum.</title>
        <authorList>
            <person name="Ma L."/>
        </authorList>
    </citation>
    <scope>NUCLEOTIDE SEQUENCE [LARGE SCALE GENOMIC DNA]</scope>
    <source>
        <strain evidence="2 3">TRM 66187</strain>
    </source>
</reference>
<dbReference type="SUPFAM" id="SSF55729">
    <property type="entry name" value="Acyl-CoA N-acyltransferases (Nat)"/>
    <property type="match status" value="1"/>
</dbReference>
<dbReference type="PROSITE" id="PS51186">
    <property type="entry name" value="GNAT"/>
    <property type="match status" value="1"/>
</dbReference>
<dbReference type="InterPro" id="IPR016181">
    <property type="entry name" value="Acyl_CoA_acyltransferase"/>
</dbReference>
<dbReference type="Pfam" id="PF00583">
    <property type="entry name" value="Acetyltransf_1"/>
    <property type="match status" value="1"/>
</dbReference>
<proteinExistence type="predicted"/>
<evidence type="ECO:0000259" key="1">
    <source>
        <dbReference type="PROSITE" id="PS51186"/>
    </source>
</evidence>
<accession>A0ABQ7FH22</accession>
<dbReference type="Gene3D" id="3.40.630.30">
    <property type="match status" value="1"/>
</dbReference>
<name>A0ABQ7FH22_9ACTN</name>
<sequence length="291" mass="31576">MRRHPEAARAGERRVRDELLARYDEQMRRGARADSPRARIERSARIVRQIGTADDWNAVLWSRLDPATADAAVAEQIRDFTALGLDGFEWKLYAHDRPGDLAERLLAAGFRPEPTETLMVAETAVIARGGGPPGGDVAGAPAAPEIRLRRVVDAAGVELVVRVHEQAFGVGATERSRIGQRLLSQLSGAPDTVAAVVALAGDVPVSAARMELHPGTDFAGLWGGGTVPEWRGRGLYRALVTFRARVAAERGYRLLQVDASDQSTPILRRLGFTPLGSTTPYVHHRSRTTAD</sequence>
<dbReference type="EMBL" id="WHPN01000331">
    <property type="protein sequence ID" value="KAF4407136.1"/>
    <property type="molecule type" value="Genomic_DNA"/>
</dbReference>
<gene>
    <name evidence="2" type="ORF">GCU69_21345</name>
</gene>
<comment type="caution">
    <text evidence="2">The sequence shown here is derived from an EMBL/GenBank/DDBJ whole genome shotgun (WGS) entry which is preliminary data.</text>
</comment>
<feature type="domain" description="N-acetyltransferase" evidence="1">
    <location>
        <begin position="146"/>
        <end position="291"/>
    </location>
</feature>